<dbReference type="Pfam" id="PF02518">
    <property type="entry name" value="HATPase_c"/>
    <property type="match status" value="1"/>
</dbReference>
<dbReference type="EC" id="2.7.13.3" evidence="2"/>
<keyword evidence="4" id="KW-0902">Two-component regulatory system</keyword>
<evidence type="ECO:0000256" key="4">
    <source>
        <dbReference type="ARBA" id="ARBA00023012"/>
    </source>
</evidence>
<evidence type="ECO:0000313" key="7">
    <source>
        <dbReference type="Proteomes" id="UP000199315"/>
    </source>
</evidence>
<dbReference type="GO" id="GO:0000160">
    <property type="term" value="P:phosphorelay signal transduction system"/>
    <property type="evidence" value="ECO:0007669"/>
    <property type="project" value="UniProtKB-KW"/>
</dbReference>
<feature type="domain" description="Histidine kinase" evidence="5">
    <location>
        <begin position="1"/>
        <end position="107"/>
    </location>
</feature>
<dbReference type="OrthoDB" id="9797586at2"/>
<evidence type="ECO:0000256" key="1">
    <source>
        <dbReference type="ARBA" id="ARBA00000085"/>
    </source>
</evidence>
<dbReference type="SUPFAM" id="SSF55874">
    <property type="entry name" value="ATPase domain of HSP90 chaperone/DNA topoisomerase II/histidine kinase"/>
    <property type="match status" value="1"/>
</dbReference>
<keyword evidence="3 6" id="KW-0808">Transferase</keyword>
<gene>
    <name evidence="6" type="ORF">SAMN05421730_1001469</name>
</gene>
<name>A0A1D3TPG5_9FIRM</name>
<evidence type="ECO:0000256" key="3">
    <source>
        <dbReference type="ARBA" id="ARBA00022777"/>
    </source>
</evidence>
<dbReference type="RefSeq" id="WP_091229457.1">
    <property type="nucleotide sequence ID" value="NZ_FMKA01000001.1"/>
</dbReference>
<dbReference type="GO" id="GO:0004673">
    <property type="term" value="F:protein histidine kinase activity"/>
    <property type="evidence" value="ECO:0007669"/>
    <property type="project" value="UniProtKB-EC"/>
</dbReference>
<protein>
    <recommendedName>
        <fullName evidence="2">histidine kinase</fullName>
        <ecNumber evidence="2">2.7.13.3</ecNumber>
    </recommendedName>
</protein>
<dbReference type="CDD" id="cd00075">
    <property type="entry name" value="HATPase"/>
    <property type="match status" value="1"/>
</dbReference>
<keyword evidence="3 6" id="KW-0418">Kinase</keyword>
<evidence type="ECO:0000259" key="5">
    <source>
        <dbReference type="PROSITE" id="PS50109"/>
    </source>
</evidence>
<reference evidence="6 7" key="1">
    <citation type="submission" date="2016-09" db="EMBL/GenBank/DDBJ databases">
        <authorList>
            <person name="Capua I."/>
            <person name="De Benedictis P."/>
            <person name="Joannis T."/>
            <person name="Lombin L.H."/>
            <person name="Cattoli G."/>
        </authorList>
    </citation>
    <scope>NUCLEOTIDE SEQUENCE [LARGE SCALE GENOMIC DNA]</scope>
    <source>
        <strain evidence="6 7">GluBS11</strain>
    </source>
</reference>
<dbReference type="Proteomes" id="UP000199315">
    <property type="component" value="Unassembled WGS sequence"/>
</dbReference>
<proteinExistence type="predicted"/>
<keyword evidence="7" id="KW-1185">Reference proteome</keyword>
<dbReference type="Gene3D" id="3.30.565.10">
    <property type="entry name" value="Histidine kinase-like ATPase, C-terminal domain"/>
    <property type="match status" value="1"/>
</dbReference>
<dbReference type="STRING" id="1619234.SAMN05421730_1001469"/>
<organism evidence="6 7">
    <name type="scientific">Anaerobium acetethylicum</name>
    <dbReference type="NCBI Taxonomy" id="1619234"/>
    <lineage>
        <taxon>Bacteria</taxon>
        <taxon>Bacillati</taxon>
        <taxon>Bacillota</taxon>
        <taxon>Clostridia</taxon>
        <taxon>Lachnospirales</taxon>
        <taxon>Lachnospiraceae</taxon>
        <taxon>Anaerobium</taxon>
    </lineage>
</organism>
<evidence type="ECO:0000313" key="6">
    <source>
        <dbReference type="EMBL" id="SCP95307.1"/>
    </source>
</evidence>
<dbReference type="InterPro" id="IPR004358">
    <property type="entry name" value="Sig_transdc_His_kin-like_C"/>
</dbReference>
<sequence>MMTEISLNVLDVVQNSICAKADMIGVSVAVDSIRDTLEIIISDNGCGMTEEQVKKVVDPFYTTRTTRAVGLGIPFFKYAAESTGGSFTICSEPGKGTVVTAVFVLSHLDRMPLGDMTGTMHMLITGNNAIDFLYSYAVDGKSFTLDTREFREILGDVPFDMFEVSCYIKEYLQENKDYVDEGRYI</sequence>
<dbReference type="EMBL" id="FMKA01000001">
    <property type="protein sequence ID" value="SCP95307.1"/>
    <property type="molecule type" value="Genomic_DNA"/>
</dbReference>
<dbReference type="InterPro" id="IPR005467">
    <property type="entry name" value="His_kinase_dom"/>
</dbReference>
<dbReference type="InterPro" id="IPR036890">
    <property type="entry name" value="HATPase_C_sf"/>
</dbReference>
<dbReference type="InterPro" id="IPR003594">
    <property type="entry name" value="HATPase_dom"/>
</dbReference>
<dbReference type="AlphaFoldDB" id="A0A1D3TPG5"/>
<accession>A0A1D3TPG5</accession>
<comment type="catalytic activity">
    <reaction evidence="1">
        <text>ATP + protein L-histidine = ADP + protein N-phospho-L-histidine.</text>
        <dbReference type="EC" id="2.7.13.3"/>
    </reaction>
</comment>
<dbReference type="PROSITE" id="PS50109">
    <property type="entry name" value="HIS_KIN"/>
    <property type="match status" value="1"/>
</dbReference>
<evidence type="ECO:0000256" key="2">
    <source>
        <dbReference type="ARBA" id="ARBA00012438"/>
    </source>
</evidence>
<dbReference type="PRINTS" id="PR00344">
    <property type="entry name" value="BCTRLSENSOR"/>
</dbReference>